<gene>
    <name evidence="1" type="ORF">V1264_010179</name>
</gene>
<evidence type="ECO:0000313" key="2">
    <source>
        <dbReference type="Proteomes" id="UP001374579"/>
    </source>
</evidence>
<sequence length="153" mass="17317">MAKAISVTQVSNFDIHGDVSSLSIRWEDWVDSFEIYAAASGVDSGVQKRALLLHCAGKEVQELFKTFGDTGTTYDAAREKLDAHFKPKKNISYGYMSIRPSTITSQYHYVPVPLRPSTIASQYHWVPVPLRPSAIMSQYNYVPLRPRTIRSQY</sequence>
<organism evidence="1 2">
    <name type="scientific">Littorina saxatilis</name>
    <dbReference type="NCBI Taxonomy" id="31220"/>
    <lineage>
        <taxon>Eukaryota</taxon>
        <taxon>Metazoa</taxon>
        <taxon>Spiralia</taxon>
        <taxon>Lophotrochozoa</taxon>
        <taxon>Mollusca</taxon>
        <taxon>Gastropoda</taxon>
        <taxon>Caenogastropoda</taxon>
        <taxon>Littorinimorpha</taxon>
        <taxon>Littorinoidea</taxon>
        <taxon>Littorinidae</taxon>
        <taxon>Littorina</taxon>
    </lineage>
</organism>
<dbReference type="AlphaFoldDB" id="A0AAN9ANQ4"/>
<proteinExistence type="predicted"/>
<name>A0AAN9ANQ4_9CAEN</name>
<evidence type="ECO:0000313" key="1">
    <source>
        <dbReference type="EMBL" id="KAK7090373.1"/>
    </source>
</evidence>
<protein>
    <submittedName>
        <fullName evidence="1">Uncharacterized protein</fullName>
    </submittedName>
</protein>
<dbReference type="EMBL" id="JBAMIC010000024">
    <property type="protein sequence ID" value="KAK7090373.1"/>
    <property type="molecule type" value="Genomic_DNA"/>
</dbReference>
<keyword evidence="2" id="KW-1185">Reference proteome</keyword>
<comment type="caution">
    <text evidence="1">The sequence shown here is derived from an EMBL/GenBank/DDBJ whole genome shotgun (WGS) entry which is preliminary data.</text>
</comment>
<reference evidence="1 2" key="1">
    <citation type="submission" date="2024-02" db="EMBL/GenBank/DDBJ databases">
        <title>Chromosome-scale genome assembly of the rough periwinkle Littorina saxatilis.</title>
        <authorList>
            <person name="De Jode A."/>
            <person name="Faria R."/>
            <person name="Formenti G."/>
            <person name="Sims Y."/>
            <person name="Smith T.P."/>
            <person name="Tracey A."/>
            <person name="Wood J.M.D."/>
            <person name="Zagrodzka Z.B."/>
            <person name="Johannesson K."/>
            <person name="Butlin R.K."/>
            <person name="Leder E.H."/>
        </authorList>
    </citation>
    <scope>NUCLEOTIDE SEQUENCE [LARGE SCALE GENOMIC DNA]</scope>
    <source>
        <strain evidence="1">Snail1</strain>
        <tissue evidence="1">Muscle</tissue>
    </source>
</reference>
<dbReference type="Proteomes" id="UP001374579">
    <property type="component" value="Unassembled WGS sequence"/>
</dbReference>
<accession>A0AAN9ANQ4</accession>